<organism evidence="2 3">
    <name type="scientific">Kribbella alba</name>
    <dbReference type="NCBI Taxonomy" id="190197"/>
    <lineage>
        <taxon>Bacteria</taxon>
        <taxon>Bacillati</taxon>
        <taxon>Actinomycetota</taxon>
        <taxon>Actinomycetes</taxon>
        <taxon>Propionibacteriales</taxon>
        <taxon>Kribbellaceae</taxon>
        <taxon>Kribbella</taxon>
    </lineage>
</organism>
<feature type="transmembrane region" description="Helical" evidence="1">
    <location>
        <begin position="48"/>
        <end position="69"/>
    </location>
</feature>
<evidence type="ECO:0000313" key="3">
    <source>
        <dbReference type="Proteomes" id="UP001501319"/>
    </source>
</evidence>
<dbReference type="Proteomes" id="UP001501319">
    <property type="component" value="Unassembled WGS sequence"/>
</dbReference>
<keyword evidence="1" id="KW-0812">Transmembrane</keyword>
<proteinExistence type="predicted"/>
<keyword evidence="1" id="KW-1133">Transmembrane helix</keyword>
<dbReference type="RefSeq" id="WP_344107315.1">
    <property type="nucleotide sequence ID" value="NZ_BAAANE010000001.1"/>
</dbReference>
<comment type="caution">
    <text evidence="2">The sequence shown here is derived from an EMBL/GenBank/DDBJ whole genome shotgun (WGS) entry which is preliminary data.</text>
</comment>
<name>A0ABN2EUU0_9ACTN</name>
<keyword evidence="3" id="KW-1185">Reference proteome</keyword>
<evidence type="ECO:0000256" key="1">
    <source>
        <dbReference type="SAM" id="Phobius"/>
    </source>
</evidence>
<sequence>MAIAKGSRAESFMSLVVGGGAGFGLIVLTARAWKACGVDVGGVGNGPTLLFVGVPVAAVVNIVLFTMVFRLSRSGKSSGKFFSPFLAAVIAIAIADLALFSWQGTPAASHGICPGNVPPWWPAWIPT</sequence>
<feature type="transmembrane region" description="Helical" evidence="1">
    <location>
        <begin position="12"/>
        <end position="33"/>
    </location>
</feature>
<reference evidence="2 3" key="1">
    <citation type="journal article" date="2019" name="Int. J. Syst. Evol. Microbiol.">
        <title>The Global Catalogue of Microorganisms (GCM) 10K type strain sequencing project: providing services to taxonomists for standard genome sequencing and annotation.</title>
        <authorList>
            <consortium name="The Broad Institute Genomics Platform"/>
            <consortium name="The Broad Institute Genome Sequencing Center for Infectious Disease"/>
            <person name="Wu L."/>
            <person name="Ma J."/>
        </authorList>
    </citation>
    <scope>NUCLEOTIDE SEQUENCE [LARGE SCALE GENOMIC DNA]</scope>
    <source>
        <strain evidence="2 3">JCM 14306</strain>
    </source>
</reference>
<keyword evidence="1" id="KW-0472">Membrane</keyword>
<gene>
    <name evidence="2" type="ORF">GCM10009744_00920</name>
</gene>
<evidence type="ECO:0000313" key="2">
    <source>
        <dbReference type="EMBL" id="GAA1618163.1"/>
    </source>
</evidence>
<accession>A0ABN2EUU0</accession>
<protein>
    <submittedName>
        <fullName evidence="2">Uncharacterized protein</fullName>
    </submittedName>
</protein>
<feature type="transmembrane region" description="Helical" evidence="1">
    <location>
        <begin position="81"/>
        <end position="102"/>
    </location>
</feature>
<dbReference type="EMBL" id="BAAANE010000001">
    <property type="protein sequence ID" value="GAA1618163.1"/>
    <property type="molecule type" value="Genomic_DNA"/>
</dbReference>